<dbReference type="SUPFAM" id="SSF52172">
    <property type="entry name" value="CheY-like"/>
    <property type="match status" value="1"/>
</dbReference>
<proteinExistence type="predicted"/>
<dbReference type="CDD" id="cd17557">
    <property type="entry name" value="REC_Rcp-like"/>
    <property type="match status" value="1"/>
</dbReference>
<comment type="caution">
    <text evidence="3">The sequence shown here is derived from an EMBL/GenBank/DDBJ whole genome shotgun (WGS) entry which is preliminary data.</text>
</comment>
<dbReference type="EMBL" id="QFPX01000004">
    <property type="protein sequence ID" value="PZQ56149.1"/>
    <property type="molecule type" value="Genomic_DNA"/>
</dbReference>
<dbReference type="Proteomes" id="UP000249082">
    <property type="component" value="Unassembled WGS sequence"/>
</dbReference>
<gene>
    <name evidence="3" type="ORF">DI555_05820</name>
</gene>
<sequence>MKPFQILLVEDNEGDVEMTLRAFKTAEPPCSLTVAHDGVHALEILRPEQGGTPDSKVHPPQLILLDINMPRMDGKELLEVVKSDARLRHIPVVMFTSSESPNDIRECYERHASCYVVKPFNGKKYAQALHEVVNFWSTTSRLPN</sequence>
<protein>
    <submittedName>
        <fullName evidence="3">Response regulator</fullName>
    </submittedName>
</protein>
<dbReference type="InterPro" id="IPR011006">
    <property type="entry name" value="CheY-like_superfamily"/>
</dbReference>
<dbReference type="PANTHER" id="PTHR44520:SF2">
    <property type="entry name" value="RESPONSE REGULATOR RCP1"/>
    <property type="match status" value="1"/>
</dbReference>
<evidence type="ECO:0000313" key="3">
    <source>
        <dbReference type="EMBL" id="PZQ56149.1"/>
    </source>
</evidence>
<accession>A0A2W5NW17</accession>
<keyword evidence="1" id="KW-0597">Phosphoprotein</keyword>
<dbReference type="Gene3D" id="3.40.50.2300">
    <property type="match status" value="1"/>
</dbReference>
<evidence type="ECO:0000313" key="4">
    <source>
        <dbReference type="Proteomes" id="UP000249082"/>
    </source>
</evidence>
<reference evidence="3 4" key="1">
    <citation type="submission" date="2017-08" db="EMBL/GenBank/DDBJ databases">
        <title>Infants hospitalized years apart are colonized by the same room-sourced microbial strains.</title>
        <authorList>
            <person name="Brooks B."/>
            <person name="Olm M.R."/>
            <person name="Firek B.A."/>
            <person name="Baker R."/>
            <person name="Thomas B.C."/>
            <person name="Morowitz M.J."/>
            <person name="Banfield J.F."/>
        </authorList>
    </citation>
    <scope>NUCLEOTIDE SEQUENCE [LARGE SCALE GENOMIC DNA]</scope>
    <source>
        <strain evidence="3">S2_005_002_R2_33</strain>
    </source>
</reference>
<dbReference type="Pfam" id="PF00072">
    <property type="entry name" value="Response_reg"/>
    <property type="match status" value="1"/>
</dbReference>
<evidence type="ECO:0000259" key="2">
    <source>
        <dbReference type="PROSITE" id="PS50110"/>
    </source>
</evidence>
<name>A0A2W5NW17_9SPHN</name>
<feature type="domain" description="Response regulatory" evidence="2">
    <location>
        <begin position="5"/>
        <end position="133"/>
    </location>
</feature>
<dbReference type="PANTHER" id="PTHR44520">
    <property type="entry name" value="RESPONSE REGULATOR RCP1-RELATED"/>
    <property type="match status" value="1"/>
</dbReference>
<organism evidence="3 4">
    <name type="scientific">Novosphingobium pentaromativorans</name>
    <dbReference type="NCBI Taxonomy" id="205844"/>
    <lineage>
        <taxon>Bacteria</taxon>
        <taxon>Pseudomonadati</taxon>
        <taxon>Pseudomonadota</taxon>
        <taxon>Alphaproteobacteria</taxon>
        <taxon>Sphingomonadales</taxon>
        <taxon>Sphingomonadaceae</taxon>
        <taxon>Novosphingobium</taxon>
    </lineage>
</organism>
<dbReference type="AlphaFoldDB" id="A0A2W5NW17"/>
<dbReference type="SMART" id="SM00448">
    <property type="entry name" value="REC"/>
    <property type="match status" value="1"/>
</dbReference>
<evidence type="ECO:0000256" key="1">
    <source>
        <dbReference type="PROSITE-ProRule" id="PRU00169"/>
    </source>
</evidence>
<dbReference type="GO" id="GO:0000160">
    <property type="term" value="P:phosphorelay signal transduction system"/>
    <property type="evidence" value="ECO:0007669"/>
    <property type="project" value="InterPro"/>
</dbReference>
<dbReference type="InterPro" id="IPR052893">
    <property type="entry name" value="TCS_response_regulator"/>
</dbReference>
<feature type="modified residue" description="4-aspartylphosphate" evidence="1">
    <location>
        <position position="66"/>
    </location>
</feature>
<dbReference type="InterPro" id="IPR001789">
    <property type="entry name" value="Sig_transdc_resp-reg_receiver"/>
</dbReference>
<dbReference type="PROSITE" id="PS50110">
    <property type="entry name" value="RESPONSE_REGULATORY"/>
    <property type="match status" value="1"/>
</dbReference>